<proteinExistence type="predicted"/>
<gene>
    <name evidence="3" type="ORF">CHLRE_05g232454v5</name>
</gene>
<feature type="compositionally biased region" description="Low complexity" evidence="1">
    <location>
        <begin position="251"/>
        <end position="270"/>
    </location>
</feature>
<dbReference type="Proteomes" id="UP000006906">
    <property type="component" value="Chromosome 5"/>
</dbReference>
<dbReference type="AlphaFoldDB" id="A0A2K3DRW7"/>
<feature type="region of interest" description="Disordered" evidence="1">
    <location>
        <begin position="235"/>
        <end position="270"/>
    </location>
</feature>
<dbReference type="PANTHER" id="PTHR15438:SF11">
    <property type="match status" value="1"/>
</dbReference>
<dbReference type="GeneID" id="66053341"/>
<evidence type="ECO:0000313" key="3">
    <source>
        <dbReference type="EMBL" id="PNW83279.1"/>
    </source>
</evidence>
<dbReference type="EMBL" id="CM008966">
    <property type="protein sequence ID" value="PNW83279.1"/>
    <property type="molecule type" value="Genomic_DNA"/>
</dbReference>
<keyword evidence="4" id="KW-1185">Reference proteome</keyword>
<evidence type="ECO:0000256" key="2">
    <source>
        <dbReference type="SAM" id="SignalP"/>
    </source>
</evidence>
<dbReference type="PANTHER" id="PTHR15438">
    <property type="entry name" value="NUCLEAR PORE COMPLEX INTERACTING PROTEIN"/>
    <property type="match status" value="1"/>
</dbReference>
<evidence type="ECO:0000256" key="1">
    <source>
        <dbReference type="SAM" id="MobiDB-lite"/>
    </source>
</evidence>
<dbReference type="RefSeq" id="XP_042924558.1">
    <property type="nucleotide sequence ID" value="XM_043062154.1"/>
</dbReference>
<keyword evidence="2" id="KW-0732">Signal</keyword>
<dbReference type="KEGG" id="cre:CHLRE_05g232454v5"/>
<feature type="chain" id="PRO_5014322882" evidence="2">
    <location>
        <begin position="17"/>
        <end position="380"/>
    </location>
</feature>
<feature type="signal peptide" evidence="2">
    <location>
        <begin position="1"/>
        <end position="16"/>
    </location>
</feature>
<reference evidence="3 4" key="1">
    <citation type="journal article" date="2007" name="Science">
        <title>The Chlamydomonas genome reveals the evolution of key animal and plant functions.</title>
        <authorList>
            <person name="Merchant S.S."/>
            <person name="Prochnik S.E."/>
            <person name="Vallon O."/>
            <person name="Harris E.H."/>
            <person name="Karpowicz S.J."/>
            <person name="Witman G.B."/>
            <person name="Terry A."/>
            <person name="Salamov A."/>
            <person name="Fritz-Laylin L.K."/>
            <person name="Marechal-Drouard L."/>
            <person name="Marshall W.F."/>
            <person name="Qu L.H."/>
            <person name="Nelson D.R."/>
            <person name="Sanderfoot A.A."/>
            <person name="Spalding M.H."/>
            <person name="Kapitonov V.V."/>
            <person name="Ren Q."/>
            <person name="Ferris P."/>
            <person name="Lindquist E."/>
            <person name="Shapiro H."/>
            <person name="Lucas S.M."/>
            <person name="Grimwood J."/>
            <person name="Schmutz J."/>
            <person name="Cardol P."/>
            <person name="Cerutti H."/>
            <person name="Chanfreau G."/>
            <person name="Chen C.L."/>
            <person name="Cognat V."/>
            <person name="Croft M.T."/>
            <person name="Dent R."/>
            <person name="Dutcher S."/>
            <person name="Fernandez E."/>
            <person name="Fukuzawa H."/>
            <person name="Gonzalez-Ballester D."/>
            <person name="Gonzalez-Halphen D."/>
            <person name="Hallmann A."/>
            <person name="Hanikenne M."/>
            <person name="Hippler M."/>
            <person name="Inwood W."/>
            <person name="Jabbari K."/>
            <person name="Kalanon M."/>
            <person name="Kuras R."/>
            <person name="Lefebvre P.A."/>
            <person name="Lemaire S.D."/>
            <person name="Lobanov A.V."/>
            <person name="Lohr M."/>
            <person name="Manuell A."/>
            <person name="Meier I."/>
            <person name="Mets L."/>
            <person name="Mittag M."/>
            <person name="Mittelmeier T."/>
            <person name="Moroney J.V."/>
            <person name="Moseley J."/>
            <person name="Napoli C."/>
            <person name="Nedelcu A.M."/>
            <person name="Niyogi K."/>
            <person name="Novoselov S.V."/>
            <person name="Paulsen I.T."/>
            <person name="Pazour G."/>
            <person name="Purton S."/>
            <person name="Ral J.P."/>
            <person name="Riano-Pachon D.M."/>
            <person name="Riekhof W."/>
            <person name="Rymarquis L."/>
            <person name="Schroda M."/>
            <person name="Stern D."/>
            <person name="Umen J."/>
            <person name="Willows R."/>
            <person name="Wilson N."/>
            <person name="Zimmer S.L."/>
            <person name="Allmer J."/>
            <person name="Balk J."/>
            <person name="Bisova K."/>
            <person name="Chen C.J."/>
            <person name="Elias M."/>
            <person name="Gendler K."/>
            <person name="Hauser C."/>
            <person name="Lamb M.R."/>
            <person name="Ledford H."/>
            <person name="Long J.C."/>
            <person name="Minagawa J."/>
            <person name="Page M.D."/>
            <person name="Pan J."/>
            <person name="Pootakham W."/>
            <person name="Roje S."/>
            <person name="Rose A."/>
            <person name="Stahlberg E."/>
            <person name="Terauchi A.M."/>
            <person name="Yang P."/>
            <person name="Ball S."/>
            <person name="Bowler C."/>
            <person name="Dieckmann C.L."/>
            <person name="Gladyshev V.N."/>
            <person name="Green P."/>
            <person name="Jorgensen R."/>
            <person name="Mayfield S."/>
            <person name="Mueller-Roeber B."/>
            <person name="Rajamani S."/>
            <person name="Sayre R.T."/>
            <person name="Brokstein P."/>
            <person name="Dubchak I."/>
            <person name="Goodstein D."/>
            <person name="Hornick L."/>
            <person name="Huang Y.W."/>
            <person name="Jhaveri J."/>
            <person name="Luo Y."/>
            <person name="Martinez D."/>
            <person name="Ngau W.C."/>
            <person name="Otillar B."/>
            <person name="Poliakov A."/>
            <person name="Porter A."/>
            <person name="Szajkowski L."/>
            <person name="Werner G."/>
            <person name="Zhou K."/>
            <person name="Grigoriev I.V."/>
            <person name="Rokhsar D.S."/>
            <person name="Grossman A.R."/>
        </authorList>
    </citation>
    <scope>NUCLEOTIDE SEQUENCE [LARGE SCALE GENOMIC DNA]</scope>
    <source>
        <strain evidence="4">CC-503</strain>
    </source>
</reference>
<name>A0A2K3DRW7_CHLRE</name>
<evidence type="ECO:0000313" key="4">
    <source>
        <dbReference type="Proteomes" id="UP000006906"/>
    </source>
</evidence>
<dbReference type="InParanoid" id="A0A2K3DRW7"/>
<dbReference type="Gramene" id="PNW83279">
    <property type="protein sequence ID" value="PNW83279"/>
    <property type="gene ID" value="CHLRE_05g232454v5"/>
</dbReference>
<sequence>MGFAVFSFAAVGTGRASLCGVVVATHLSPTCSCASASGAVFSSCQCCYVCGGGGRCVRQQLYDSISVFAATAIAAVNPDSQPVGWDNGGPGLRSHPAGSACAAPRVGSAVAAVASAPAAAAWPSEASAAAATAAAPRRRRRARAAACCPFPTARLSWTTSSGGHVFVVRDLSGDNMLGPNAGGSSSSVVSASAGGGSSRSAAAVFDVPVVDSGTFAHITPLLHLLHDFKLTSRGDSGAAASGHDSGTHTTAAPSGSGGPSSSSSASAGSSSSHPAGAACAATRLLRPALPPRRLPTALPHGGCGRCCHLGRVPTALPHGGCGRRCHLRRLPTALPHGGCGRRCHLGGCRPRCLMAAAGGAAISCGMALPRASHSCARDAV</sequence>
<accession>A0A2K3DRW7</accession>
<protein>
    <submittedName>
        <fullName evidence="3">Uncharacterized protein</fullName>
    </submittedName>
</protein>
<organism evidence="3 4">
    <name type="scientific">Chlamydomonas reinhardtii</name>
    <name type="common">Chlamydomonas smithii</name>
    <dbReference type="NCBI Taxonomy" id="3055"/>
    <lineage>
        <taxon>Eukaryota</taxon>
        <taxon>Viridiplantae</taxon>
        <taxon>Chlorophyta</taxon>
        <taxon>core chlorophytes</taxon>
        <taxon>Chlorophyceae</taxon>
        <taxon>CS clade</taxon>
        <taxon>Chlamydomonadales</taxon>
        <taxon>Chlamydomonadaceae</taxon>
        <taxon>Chlamydomonas</taxon>
    </lineage>
</organism>
<dbReference type="InterPro" id="IPR009443">
    <property type="entry name" value="NPIP"/>
</dbReference>